<evidence type="ECO:0000256" key="1">
    <source>
        <dbReference type="ARBA" id="ARBA00022741"/>
    </source>
</evidence>
<feature type="compositionally biased region" description="Basic and acidic residues" evidence="7">
    <location>
        <begin position="605"/>
        <end position="626"/>
    </location>
</feature>
<dbReference type="AlphaFoldDB" id="A0A1G9LPX3"/>
<dbReference type="GO" id="GO:0003724">
    <property type="term" value="F:RNA helicase activity"/>
    <property type="evidence" value="ECO:0007669"/>
    <property type="project" value="TreeGrafter"/>
</dbReference>
<accession>A0A1G9LPX3</accession>
<evidence type="ECO:0000256" key="5">
    <source>
        <dbReference type="ARBA" id="ARBA00038437"/>
    </source>
</evidence>
<gene>
    <name evidence="10" type="ORF">SAMN04488568_101135</name>
</gene>
<evidence type="ECO:0000259" key="8">
    <source>
        <dbReference type="PROSITE" id="PS51192"/>
    </source>
</evidence>
<dbReference type="CDD" id="cd12252">
    <property type="entry name" value="RRM_DbpA"/>
    <property type="match status" value="1"/>
</dbReference>
<dbReference type="SMART" id="SM00487">
    <property type="entry name" value="DEXDc"/>
    <property type="match status" value="1"/>
</dbReference>
<reference evidence="10 11" key="1">
    <citation type="submission" date="2016-10" db="EMBL/GenBank/DDBJ databases">
        <authorList>
            <person name="de Groot N.N."/>
        </authorList>
    </citation>
    <scope>NUCLEOTIDE SEQUENCE [LARGE SCALE GENOMIC DNA]</scope>
    <source>
        <strain evidence="10 11">DSM 16077</strain>
    </source>
</reference>
<dbReference type="EMBL" id="FNHG01000001">
    <property type="protein sequence ID" value="SDL63535.1"/>
    <property type="molecule type" value="Genomic_DNA"/>
</dbReference>
<name>A0A1G9LPX3_9PROT</name>
<keyword evidence="11" id="KW-1185">Reference proteome</keyword>
<dbReference type="InterPro" id="IPR001650">
    <property type="entry name" value="Helicase_C-like"/>
</dbReference>
<sequence length="707" mass="76716">MTLNTRIAPALARALEKKGFATLTEVQESVLAPEADGADLLVSAQTGSGKTAAFGMAIAPTLLGEAERFERGAEPMALVVAPTRELALQVQRELVWLYGETGARVVTCVGGMDTRTERRALEAGCHIVVGTPGRLRDHIERGALDLSSLRAVVLDEADEMLDFGFREDLEYILDAAPASRRTLMFSATVPRSIADMAKRYQRNAVRISTVSERAQHSDIEYKALSVAPSDREHAIINVLRFYDAPSAIVFCATREAVNRLSSRFGNRGFAVVALSGELSQKDRTSALQAMRDGRARVCVATDVAARGIDLPGLELVIHADLPTNSDTLLHRSGRTGRAGQKGTCVLIVPHTRRGRAQRLLRDGKIQAEWGNAPSLEDITAKDRERVMSDPSLSETYDEAALAMAQELLARYPAEQIAAAFLNRRQADMPSAEELIENPGTYSNDGPGAPEKRREPFGDSVWYRLTAGRKHRAEPRWILPLICRLGHITKREIGAIQIGEEESRFEILASESDRFMEAVQKAGGGEKSIRITRDEGGADAPLDRPRTPRQPAAYTGRPKPARDGEGGGNFTPRPKPYAGKSDKPYQGKSQDDAAFTAPYAPKAKSRASDGDKPYTPKPRKADGDKPFAPKGKPRAAEGGAPFKPRSKPFSADRKPGAKAGTPRPSKPWDPAVVASAPVKRRSPTESPAPGGPDHALKKTKKKAKPSEE</sequence>
<dbReference type="SUPFAM" id="SSF52540">
    <property type="entry name" value="P-loop containing nucleoside triphosphate hydrolases"/>
    <property type="match status" value="1"/>
</dbReference>
<dbReference type="OrthoDB" id="9805696at2"/>
<dbReference type="InterPro" id="IPR050079">
    <property type="entry name" value="DEAD_box_RNA_helicase"/>
</dbReference>
<feature type="compositionally biased region" description="Basic and acidic residues" evidence="7">
    <location>
        <begin position="526"/>
        <end position="545"/>
    </location>
</feature>
<dbReference type="Pfam" id="PF00271">
    <property type="entry name" value="Helicase_C"/>
    <property type="match status" value="1"/>
</dbReference>
<feature type="domain" description="Helicase C-terminal" evidence="9">
    <location>
        <begin position="237"/>
        <end position="386"/>
    </location>
</feature>
<dbReference type="Pfam" id="PF00270">
    <property type="entry name" value="DEAD"/>
    <property type="match status" value="1"/>
</dbReference>
<evidence type="ECO:0000313" key="11">
    <source>
        <dbReference type="Proteomes" id="UP000199759"/>
    </source>
</evidence>
<dbReference type="InterPro" id="IPR014001">
    <property type="entry name" value="Helicase_ATP-bd"/>
</dbReference>
<dbReference type="InterPro" id="IPR011545">
    <property type="entry name" value="DEAD/DEAH_box_helicase_dom"/>
</dbReference>
<dbReference type="SMART" id="SM00490">
    <property type="entry name" value="HELICc"/>
    <property type="match status" value="1"/>
</dbReference>
<evidence type="ECO:0000256" key="3">
    <source>
        <dbReference type="ARBA" id="ARBA00022806"/>
    </source>
</evidence>
<evidence type="ECO:0000256" key="6">
    <source>
        <dbReference type="RuleBase" id="RU000492"/>
    </source>
</evidence>
<feature type="compositionally biased region" description="Basic residues" evidence="7">
    <location>
        <begin position="696"/>
        <end position="707"/>
    </location>
</feature>
<feature type="region of interest" description="Disordered" evidence="7">
    <location>
        <begin position="518"/>
        <end position="707"/>
    </location>
</feature>
<dbReference type="GO" id="GO:0005524">
    <property type="term" value="F:ATP binding"/>
    <property type="evidence" value="ECO:0007669"/>
    <property type="project" value="UniProtKB-KW"/>
</dbReference>
<evidence type="ECO:0000313" key="10">
    <source>
        <dbReference type="EMBL" id="SDL63535.1"/>
    </source>
</evidence>
<dbReference type="GO" id="GO:0016787">
    <property type="term" value="F:hydrolase activity"/>
    <property type="evidence" value="ECO:0007669"/>
    <property type="project" value="UniProtKB-KW"/>
</dbReference>
<dbReference type="Gene3D" id="3.40.50.300">
    <property type="entry name" value="P-loop containing nucleotide triphosphate hydrolases"/>
    <property type="match status" value="2"/>
</dbReference>
<dbReference type="InterPro" id="IPR027417">
    <property type="entry name" value="P-loop_NTPase"/>
</dbReference>
<dbReference type="InterPro" id="IPR000629">
    <property type="entry name" value="RNA-helicase_DEAD-box_CS"/>
</dbReference>
<dbReference type="CDD" id="cd00268">
    <property type="entry name" value="DEADc"/>
    <property type="match status" value="1"/>
</dbReference>
<dbReference type="Proteomes" id="UP000199759">
    <property type="component" value="Unassembled WGS sequence"/>
</dbReference>
<dbReference type="PROSITE" id="PS51192">
    <property type="entry name" value="HELICASE_ATP_BIND_1"/>
    <property type="match status" value="1"/>
</dbReference>
<dbReference type="RefSeq" id="WP_091765843.1">
    <property type="nucleotide sequence ID" value="NZ_FNHG01000001.1"/>
</dbReference>
<dbReference type="GO" id="GO:0003676">
    <property type="term" value="F:nucleic acid binding"/>
    <property type="evidence" value="ECO:0007669"/>
    <property type="project" value="InterPro"/>
</dbReference>
<proteinExistence type="inferred from homology"/>
<keyword evidence="1 6" id="KW-0547">Nucleotide-binding</keyword>
<dbReference type="PROSITE" id="PS51194">
    <property type="entry name" value="HELICASE_CTER"/>
    <property type="match status" value="1"/>
</dbReference>
<dbReference type="InterPro" id="IPR012677">
    <property type="entry name" value="Nucleotide-bd_a/b_plait_sf"/>
</dbReference>
<dbReference type="InterPro" id="IPR005580">
    <property type="entry name" value="DbpA/CsdA_RNA-bd_dom"/>
</dbReference>
<dbReference type="InterPro" id="IPR044742">
    <property type="entry name" value="DEAD/DEAH_RhlB"/>
</dbReference>
<dbReference type="PANTHER" id="PTHR47959:SF1">
    <property type="entry name" value="ATP-DEPENDENT RNA HELICASE DBPA"/>
    <property type="match status" value="1"/>
</dbReference>
<dbReference type="Gene3D" id="3.30.70.330">
    <property type="match status" value="1"/>
</dbReference>
<evidence type="ECO:0000256" key="7">
    <source>
        <dbReference type="SAM" id="MobiDB-lite"/>
    </source>
</evidence>
<dbReference type="CDD" id="cd18787">
    <property type="entry name" value="SF2_C_DEAD"/>
    <property type="match status" value="1"/>
</dbReference>
<evidence type="ECO:0000256" key="4">
    <source>
        <dbReference type="ARBA" id="ARBA00022840"/>
    </source>
</evidence>
<evidence type="ECO:0000256" key="2">
    <source>
        <dbReference type="ARBA" id="ARBA00022801"/>
    </source>
</evidence>
<keyword evidence="3 6" id="KW-0347">Helicase</keyword>
<feature type="domain" description="Helicase ATP-binding" evidence="8">
    <location>
        <begin position="31"/>
        <end position="207"/>
    </location>
</feature>
<keyword evidence="2 6" id="KW-0378">Hydrolase</keyword>
<evidence type="ECO:0000259" key="9">
    <source>
        <dbReference type="PROSITE" id="PS51194"/>
    </source>
</evidence>
<comment type="similarity">
    <text evidence="5 6">Belongs to the DEAD box helicase family.</text>
</comment>
<dbReference type="Pfam" id="PF03880">
    <property type="entry name" value="DbpA"/>
    <property type="match status" value="1"/>
</dbReference>
<protein>
    <submittedName>
        <fullName evidence="10">ATP-dependent RNA helicase DeaD</fullName>
    </submittedName>
</protein>
<dbReference type="GO" id="GO:0005829">
    <property type="term" value="C:cytosol"/>
    <property type="evidence" value="ECO:0007669"/>
    <property type="project" value="TreeGrafter"/>
</dbReference>
<organism evidence="10 11">
    <name type="scientific">Maricaulis salignorans</name>
    <dbReference type="NCBI Taxonomy" id="144026"/>
    <lineage>
        <taxon>Bacteria</taxon>
        <taxon>Pseudomonadati</taxon>
        <taxon>Pseudomonadota</taxon>
        <taxon>Alphaproteobacteria</taxon>
        <taxon>Maricaulales</taxon>
        <taxon>Maricaulaceae</taxon>
        <taxon>Maricaulis</taxon>
    </lineage>
</organism>
<dbReference type="PANTHER" id="PTHR47959">
    <property type="entry name" value="ATP-DEPENDENT RNA HELICASE RHLE-RELATED"/>
    <property type="match status" value="1"/>
</dbReference>
<dbReference type="PROSITE" id="PS00039">
    <property type="entry name" value="DEAD_ATP_HELICASE"/>
    <property type="match status" value="1"/>
</dbReference>
<feature type="region of interest" description="Disordered" evidence="7">
    <location>
        <begin position="435"/>
        <end position="454"/>
    </location>
</feature>
<keyword evidence="4 6" id="KW-0067">ATP-binding</keyword>
<dbReference type="STRING" id="144026.SAMN04488568_101135"/>
<feature type="compositionally biased region" description="Basic and acidic residues" evidence="7">
    <location>
        <begin position="579"/>
        <end position="590"/>
    </location>
</feature>